<dbReference type="OrthoDB" id="9813145at2"/>
<dbReference type="RefSeq" id="WP_157798033.1">
    <property type="nucleotide sequence ID" value="NZ_PGEX01000001.1"/>
</dbReference>
<dbReference type="EMBL" id="PGEX01000001">
    <property type="protein sequence ID" value="PJJ42391.1"/>
    <property type="molecule type" value="Genomic_DNA"/>
</dbReference>
<evidence type="ECO:0000313" key="3">
    <source>
        <dbReference type="Proteomes" id="UP000231134"/>
    </source>
</evidence>
<protein>
    <recommendedName>
        <fullName evidence="1">Cyanophage baseplate Pam3 plug gp18 domain-containing protein</fullName>
    </recommendedName>
</protein>
<dbReference type="Proteomes" id="UP000231134">
    <property type="component" value="Unassembled WGS sequence"/>
</dbReference>
<gene>
    <name evidence="2" type="ORF">BGX16_2417</name>
</gene>
<evidence type="ECO:0000259" key="1">
    <source>
        <dbReference type="Pfam" id="PF22479"/>
    </source>
</evidence>
<keyword evidence="3" id="KW-1185">Reference proteome</keyword>
<dbReference type="AlphaFoldDB" id="A0A2M9A9H8"/>
<evidence type="ECO:0000313" key="2">
    <source>
        <dbReference type="EMBL" id="PJJ42391.1"/>
    </source>
</evidence>
<proteinExistence type="predicted"/>
<organism evidence="2 3">
    <name type="scientific">Hallerella succinigenes</name>
    <dbReference type="NCBI Taxonomy" id="1896222"/>
    <lineage>
        <taxon>Bacteria</taxon>
        <taxon>Pseudomonadati</taxon>
        <taxon>Fibrobacterota</taxon>
        <taxon>Fibrobacteria</taxon>
        <taxon>Fibrobacterales</taxon>
        <taxon>Fibrobacteraceae</taxon>
        <taxon>Hallerella</taxon>
    </lineage>
</organism>
<accession>A0A2M9A9H8</accession>
<dbReference type="InterPro" id="IPR054252">
    <property type="entry name" value="Pam3_gp18"/>
</dbReference>
<dbReference type="Pfam" id="PF22479">
    <property type="entry name" value="Pam3_gp18"/>
    <property type="match status" value="1"/>
</dbReference>
<sequence length="114" mass="12555">MLRVPTDMKGNAYMVESVNVGGQSVAIRMLWNNRAGEWFADFESANGKNLGVALVPWSALLSAGKKALQSGDFAVLKDEKTGDDEITFDNFGTTWGLYYLTDDEIAKMREKGVL</sequence>
<name>A0A2M9A9H8_9BACT</name>
<reference evidence="2 3" key="1">
    <citation type="submission" date="2017-11" db="EMBL/GenBank/DDBJ databases">
        <title>Animal gut microbial communities from fecal samples from Wisconsin, USA.</title>
        <authorList>
            <person name="Neumann A."/>
        </authorList>
    </citation>
    <scope>NUCLEOTIDE SEQUENCE [LARGE SCALE GENOMIC DNA]</scope>
    <source>
        <strain evidence="2 3">UWS3</strain>
    </source>
</reference>
<comment type="caution">
    <text evidence="2">The sequence shown here is derived from an EMBL/GenBank/DDBJ whole genome shotgun (WGS) entry which is preliminary data.</text>
</comment>
<feature type="domain" description="Cyanophage baseplate Pam3 plug gp18" evidence="1">
    <location>
        <begin position="1"/>
        <end position="101"/>
    </location>
</feature>